<proteinExistence type="predicted"/>
<evidence type="ECO:0000313" key="3">
    <source>
        <dbReference type="EMBL" id="QBZ72818.1"/>
    </source>
</evidence>
<reference evidence="3 4" key="1">
    <citation type="submission" date="2019-03" db="EMBL/GenBank/DDBJ databases">
        <authorList>
            <person name="Douthitt C."/>
            <person name="D'Elia T."/>
            <person name="Bockoras C."/>
            <person name="Boss C."/>
            <person name="Clemons M."/>
            <person name="Green W."/>
            <person name="Harel H."/>
            <person name="Larralde J."/>
            <person name="Lopez M."/>
            <person name="Magana D."/>
            <person name="Miguel M."/>
            <person name="Muschweck L."/>
            <person name="Olivos K."/>
            <person name="Racette D."/>
            <person name="Reynolds M."/>
            <person name="Ru Y."/>
            <person name="Santana M."/>
            <person name="Simon R."/>
            <person name="Smotrilla K."/>
            <person name="Sufficool B."/>
            <person name="Tamayo B."/>
            <person name="Tirado E."/>
            <person name="Vajanyi M."/>
            <person name="Weger M."/>
            <person name="Wehr A."/>
            <person name="Whitaker K."/>
            <person name="Garlena R.A."/>
            <person name="Russell D.A."/>
            <person name="Pope W.H."/>
            <person name="Jacobs-Sera D."/>
            <person name="Hatfull G.F."/>
        </authorList>
    </citation>
    <scope>NUCLEOTIDE SEQUENCE [LARGE SCALE GENOMIC DNA]</scope>
</reference>
<dbReference type="GeneID" id="55013066"/>
<evidence type="ECO:0000256" key="1">
    <source>
        <dbReference type="SAM" id="Phobius"/>
    </source>
</evidence>
<evidence type="ECO:0000313" key="4">
    <source>
        <dbReference type="Proteomes" id="UP000297070"/>
    </source>
</evidence>
<feature type="transmembrane region" description="Helical" evidence="1">
    <location>
        <begin position="6"/>
        <end position="27"/>
    </location>
</feature>
<dbReference type="KEGG" id="vg:55013066"/>
<sequence>MHDINWVDVLLFVGWCGVMALIYWIALRGR</sequence>
<dbReference type="EMBL" id="MK620899">
    <property type="protein sequence ID" value="QBZ72818.1"/>
    <property type="molecule type" value="Genomic_DNA"/>
</dbReference>
<dbReference type="EMBL" id="MK620899">
    <property type="protein sequence ID" value="QBZ72623.1"/>
    <property type="molecule type" value="Genomic_DNA"/>
</dbReference>
<keyword evidence="1" id="KW-0812">Transmembrane</keyword>
<keyword evidence="4" id="KW-1185">Reference proteome</keyword>
<keyword evidence="1" id="KW-0472">Membrane</keyword>
<keyword evidence="1" id="KW-1133">Transmembrane helix</keyword>
<evidence type="ECO:0000313" key="2">
    <source>
        <dbReference type="EMBL" id="QBZ72623.1"/>
    </source>
</evidence>
<accession>A0A4D6E2F5</accession>
<dbReference type="RefSeq" id="YP_009821583.1">
    <property type="nucleotide sequence ID" value="NC_048176.1"/>
</dbReference>
<dbReference type="Proteomes" id="UP000297070">
    <property type="component" value="Segment"/>
</dbReference>
<protein>
    <submittedName>
        <fullName evidence="3">Uncharacterized protein</fullName>
    </submittedName>
</protein>
<organism evidence="3 4">
    <name type="scientific">Gordonia phage GodonK</name>
    <dbReference type="NCBI Taxonomy" id="2562192"/>
    <lineage>
        <taxon>Viruses</taxon>
        <taxon>Duplodnaviria</taxon>
        <taxon>Heunggongvirae</taxon>
        <taxon>Uroviricota</taxon>
        <taxon>Caudoviricetes</taxon>
        <taxon>Godonkavirus</taxon>
        <taxon>Godonkavirus godonK</taxon>
    </lineage>
</organism>
<gene>
    <name evidence="3" type="primary">230</name>
    <name evidence="2" type="synonym">4</name>
    <name evidence="3" type="ORF">SEA_GODONK_230</name>
    <name evidence="2" type="ORF">SEA_GODONK_4</name>
</gene>
<name>A0A4D6E2F5_9CAUD</name>